<protein>
    <submittedName>
        <fullName evidence="3">Uncharacterized protein</fullName>
    </submittedName>
</protein>
<dbReference type="AlphaFoldDB" id="A0A914I1B4"/>
<dbReference type="Proteomes" id="UP000887572">
    <property type="component" value="Unplaced"/>
</dbReference>
<accession>A0A914I1B4</accession>
<reference evidence="3" key="1">
    <citation type="submission" date="2022-11" db="UniProtKB">
        <authorList>
            <consortium name="WormBaseParasite"/>
        </authorList>
    </citation>
    <scope>IDENTIFICATION</scope>
</reference>
<evidence type="ECO:0000256" key="1">
    <source>
        <dbReference type="SAM" id="MobiDB-lite"/>
    </source>
</evidence>
<proteinExistence type="predicted"/>
<evidence type="ECO:0000313" key="3">
    <source>
        <dbReference type="WBParaSite" id="Gr19_v10_g5969.t1"/>
    </source>
</evidence>
<name>A0A914I1B4_GLORO</name>
<evidence type="ECO:0000313" key="2">
    <source>
        <dbReference type="Proteomes" id="UP000887572"/>
    </source>
</evidence>
<sequence length="74" mass="8015">MSQTTAAPILRSNGKREQQLGWPRSGDGGGAPELGRLLLVMSECCATWLCFSLIQTKRASPVPVNTADVKRAWT</sequence>
<keyword evidence="2" id="KW-1185">Reference proteome</keyword>
<feature type="region of interest" description="Disordered" evidence="1">
    <location>
        <begin position="1"/>
        <end position="29"/>
    </location>
</feature>
<organism evidence="2 3">
    <name type="scientific">Globodera rostochiensis</name>
    <name type="common">Golden nematode worm</name>
    <name type="synonym">Heterodera rostochiensis</name>
    <dbReference type="NCBI Taxonomy" id="31243"/>
    <lineage>
        <taxon>Eukaryota</taxon>
        <taxon>Metazoa</taxon>
        <taxon>Ecdysozoa</taxon>
        <taxon>Nematoda</taxon>
        <taxon>Chromadorea</taxon>
        <taxon>Rhabditida</taxon>
        <taxon>Tylenchina</taxon>
        <taxon>Tylenchomorpha</taxon>
        <taxon>Tylenchoidea</taxon>
        <taxon>Heteroderidae</taxon>
        <taxon>Heteroderinae</taxon>
        <taxon>Globodera</taxon>
    </lineage>
</organism>
<dbReference type="WBParaSite" id="Gr19_v10_g5969.t1">
    <property type="protein sequence ID" value="Gr19_v10_g5969.t1"/>
    <property type="gene ID" value="Gr19_v10_g5969"/>
</dbReference>